<sequence>MRVRLTWAFCLSVLLGVTGGVNAEVRVSTATDPTAALDGRLTQLLGSERQALSAVRPDRLRQLTAPPRPRLSARRNGGGSEITYSREWLKSLPRASGGNEWSCLAEALYFEARGESVRGQFAVAEVILNRVDSASYPDTICGVVNQGTGRRYQCQFSYTCDGQKEVINETAAYERGGKIARAMIDGTPRTLTSGATHYHTKSVNPRWARSFPRTTTIGVHHFYRAPTRLSSN</sequence>
<dbReference type="Proteomes" id="UP001589683">
    <property type="component" value="Unassembled WGS sequence"/>
</dbReference>
<name>A0ABV5JCI3_9RHOB</name>
<gene>
    <name evidence="3" type="ORF">ACFFUT_04535</name>
</gene>
<dbReference type="EMBL" id="JBHMEA010000011">
    <property type="protein sequence ID" value="MFB9231054.1"/>
    <property type="molecule type" value="Genomic_DNA"/>
</dbReference>
<keyword evidence="1" id="KW-0732">Signal</keyword>
<accession>A0ABV5JCI3</accession>
<evidence type="ECO:0000259" key="2">
    <source>
        <dbReference type="Pfam" id="PF07486"/>
    </source>
</evidence>
<dbReference type="InterPro" id="IPR042047">
    <property type="entry name" value="SleB_dom1"/>
</dbReference>
<protein>
    <submittedName>
        <fullName evidence="3">Cell wall hydrolase</fullName>
    </submittedName>
</protein>
<dbReference type="InterPro" id="IPR011105">
    <property type="entry name" value="Cell_wall_hydrolase_SleB"/>
</dbReference>
<dbReference type="GO" id="GO:0016787">
    <property type="term" value="F:hydrolase activity"/>
    <property type="evidence" value="ECO:0007669"/>
    <property type="project" value="UniProtKB-KW"/>
</dbReference>
<evidence type="ECO:0000256" key="1">
    <source>
        <dbReference type="SAM" id="SignalP"/>
    </source>
</evidence>
<feature type="signal peptide" evidence="1">
    <location>
        <begin position="1"/>
        <end position="23"/>
    </location>
</feature>
<comment type="caution">
    <text evidence="3">The sequence shown here is derived from an EMBL/GenBank/DDBJ whole genome shotgun (WGS) entry which is preliminary data.</text>
</comment>
<feature type="domain" description="Cell wall hydrolase SleB" evidence="2">
    <location>
        <begin position="114"/>
        <end position="223"/>
    </location>
</feature>
<dbReference type="Gene3D" id="1.10.10.2520">
    <property type="entry name" value="Cell wall hydrolase SleB, domain 1"/>
    <property type="match status" value="1"/>
</dbReference>
<proteinExistence type="predicted"/>
<reference evidence="3 4" key="1">
    <citation type="submission" date="2024-09" db="EMBL/GenBank/DDBJ databases">
        <authorList>
            <person name="Sun Q."/>
            <person name="Mori K."/>
        </authorList>
    </citation>
    <scope>NUCLEOTIDE SEQUENCE [LARGE SCALE GENOMIC DNA]</scope>
    <source>
        <strain evidence="3 4">CECT 8726</strain>
    </source>
</reference>
<keyword evidence="3" id="KW-0378">Hydrolase</keyword>
<keyword evidence="4" id="KW-1185">Reference proteome</keyword>
<organism evidence="3 4">
    <name type="scientific">Pseudohalocynthiibacter aestuariivivens</name>
    <dbReference type="NCBI Taxonomy" id="1591409"/>
    <lineage>
        <taxon>Bacteria</taxon>
        <taxon>Pseudomonadati</taxon>
        <taxon>Pseudomonadota</taxon>
        <taxon>Alphaproteobacteria</taxon>
        <taxon>Rhodobacterales</taxon>
        <taxon>Paracoccaceae</taxon>
        <taxon>Pseudohalocynthiibacter</taxon>
    </lineage>
</organism>
<dbReference type="Pfam" id="PF07486">
    <property type="entry name" value="Hydrolase_2"/>
    <property type="match status" value="1"/>
</dbReference>
<evidence type="ECO:0000313" key="4">
    <source>
        <dbReference type="Proteomes" id="UP001589683"/>
    </source>
</evidence>
<dbReference type="RefSeq" id="WP_213891229.1">
    <property type="nucleotide sequence ID" value="NZ_JAGFNU010000021.1"/>
</dbReference>
<evidence type="ECO:0000313" key="3">
    <source>
        <dbReference type="EMBL" id="MFB9231054.1"/>
    </source>
</evidence>
<feature type="chain" id="PRO_5045808453" evidence="1">
    <location>
        <begin position="24"/>
        <end position="232"/>
    </location>
</feature>